<dbReference type="KEGG" id="acou:A5CBH24_15240"/>
<evidence type="ECO:0000313" key="2">
    <source>
        <dbReference type="EMBL" id="BBL04211.1"/>
    </source>
</evidence>
<dbReference type="PANTHER" id="PTHR22916:SF3">
    <property type="entry name" value="UDP-GLCNAC:BETAGAL BETA-1,3-N-ACETYLGLUCOSAMINYLTRANSFERASE-LIKE PROTEIN 1"/>
    <property type="match status" value="1"/>
</dbReference>
<gene>
    <name evidence="2" type="ORF">A5CBH24_15240</name>
</gene>
<reference evidence="3" key="1">
    <citation type="submission" date="2019-06" db="EMBL/GenBank/DDBJ databases">
        <title>Alistipes onderdonkii subsp. vulgaris subsp. nov., Alistipes dispar sp. nov. and Alistipes communis sp. nov., isolated from human faeces, and creation of Alistipes onderdonkii subsp. onderdonkii subsp. nov.</title>
        <authorList>
            <person name="Sakamoto M."/>
            <person name="Ikeyama N."/>
            <person name="Ogata Y."/>
            <person name="Suda W."/>
            <person name="Iino T."/>
            <person name="Hattori M."/>
            <person name="Ohkuma M."/>
        </authorList>
    </citation>
    <scope>NUCLEOTIDE SEQUENCE [LARGE SCALE GENOMIC DNA]</scope>
    <source>
        <strain evidence="3">5CBH24</strain>
    </source>
</reference>
<keyword evidence="2" id="KW-0808">Transferase</keyword>
<feature type="domain" description="Glycosyltransferase 2-like" evidence="1">
    <location>
        <begin position="5"/>
        <end position="146"/>
    </location>
</feature>
<dbReference type="Proteomes" id="UP000318946">
    <property type="component" value="Chromosome"/>
</dbReference>
<evidence type="ECO:0000259" key="1">
    <source>
        <dbReference type="Pfam" id="PF00535"/>
    </source>
</evidence>
<accession>A0A4Y1WT04</accession>
<dbReference type="EMBL" id="AP019735">
    <property type="protein sequence ID" value="BBL04211.1"/>
    <property type="molecule type" value="Genomic_DNA"/>
</dbReference>
<dbReference type="GO" id="GO:0016758">
    <property type="term" value="F:hexosyltransferase activity"/>
    <property type="evidence" value="ECO:0007669"/>
    <property type="project" value="UniProtKB-ARBA"/>
</dbReference>
<dbReference type="SUPFAM" id="SSF53448">
    <property type="entry name" value="Nucleotide-diphospho-sugar transferases"/>
    <property type="match status" value="1"/>
</dbReference>
<dbReference type="Gene3D" id="3.90.550.10">
    <property type="entry name" value="Spore Coat Polysaccharide Biosynthesis Protein SpsA, Chain A"/>
    <property type="match status" value="1"/>
</dbReference>
<dbReference type="AlphaFoldDB" id="A0A4Y1WT04"/>
<sequence>MPDLSVLVPVYGVERYIADCARSLFAQRDVDAEFVFVDDASPDGSVDRLREVMAEYPAVGERVRILRHAHNRGVGAARRTAIEAARGTYICFVDSDDVLSDDRALAQLSEEARRTDADLIFGGYCEVSPAGRRRIHTPRPDRDRVLRSLLRQDYRTSNRLWGILIRRALHTRYGVWPAAGLNFAEDYVLLSQLVYRAARIAAVDRPFYAYRTANAGSCMNTLTRRSADAYVEANRVVTDFFRAQPDFERWRPALTLGKLNVAKWILMRGFSPSDYRMRLFTSDDAPIGLAQRLYAAALRTERLPLVRAVAAAVNAL</sequence>
<organism evidence="2 3">
    <name type="scientific">Alistipes communis</name>
    <dbReference type="NCBI Taxonomy" id="2585118"/>
    <lineage>
        <taxon>Bacteria</taxon>
        <taxon>Pseudomonadati</taxon>
        <taxon>Bacteroidota</taxon>
        <taxon>Bacteroidia</taxon>
        <taxon>Bacteroidales</taxon>
        <taxon>Rikenellaceae</taxon>
        <taxon>Alistipes</taxon>
    </lineage>
</organism>
<evidence type="ECO:0000313" key="3">
    <source>
        <dbReference type="Proteomes" id="UP000318946"/>
    </source>
</evidence>
<dbReference type="Pfam" id="PF00535">
    <property type="entry name" value="Glycos_transf_2"/>
    <property type="match status" value="1"/>
</dbReference>
<dbReference type="PANTHER" id="PTHR22916">
    <property type="entry name" value="GLYCOSYLTRANSFERASE"/>
    <property type="match status" value="1"/>
</dbReference>
<proteinExistence type="predicted"/>
<dbReference type="InterPro" id="IPR001173">
    <property type="entry name" value="Glyco_trans_2-like"/>
</dbReference>
<protein>
    <submittedName>
        <fullName evidence="2">Glycosyl transferase</fullName>
    </submittedName>
</protein>
<name>A0A4Y1WT04_9BACT</name>
<dbReference type="InterPro" id="IPR029044">
    <property type="entry name" value="Nucleotide-diphossugar_trans"/>
</dbReference>
<keyword evidence="3" id="KW-1185">Reference proteome</keyword>